<dbReference type="RefSeq" id="WP_109703294.1">
    <property type="nucleotide sequence ID" value="NZ_CP029822.1"/>
</dbReference>
<accession>A0A3S9XAZ0</accession>
<dbReference type="EMBL" id="CP029822">
    <property type="protein sequence ID" value="AZS49614.1"/>
    <property type="molecule type" value="Genomic_DNA"/>
</dbReference>
<evidence type="ECO:0008006" key="4">
    <source>
        <dbReference type="Google" id="ProtNLM"/>
    </source>
</evidence>
<dbReference type="AlphaFoldDB" id="A0A3S9XAZ0"/>
<keyword evidence="1" id="KW-0472">Membrane</keyword>
<dbReference type="Proteomes" id="UP000273143">
    <property type="component" value="Chromosome"/>
</dbReference>
<evidence type="ECO:0000313" key="3">
    <source>
        <dbReference type="Proteomes" id="UP000273143"/>
    </source>
</evidence>
<proteinExistence type="predicted"/>
<sequence length="154" mass="17692">MKIRVSHILKTLAVLLFIGGICSLFIKQPIKPITHKQKELYSSTLYQYLDKSGKEKKAWVTSIRNNKDNTSDIVVKFFDEYGQTKEAFIPLIKVKYNEGDFVDILYNVNAPEQARILPDAETVYNWPLLGWCLSIGVVLYWLGMFRQKVSGGIE</sequence>
<feature type="transmembrane region" description="Helical" evidence="1">
    <location>
        <begin position="123"/>
        <end position="142"/>
    </location>
</feature>
<reference evidence="3" key="1">
    <citation type="submission" date="2018-06" db="EMBL/GenBank/DDBJ databases">
        <title>Complete genome of Pseudomonas insecticola strain QZS01.</title>
        <authorList>
            <person name="Wang J."/>
            <person name="Su Q."/>
        </authorList>
    </citation>
    <scope>NUCLEOTIDE SEQUENCE [LARGE SCALE GENOMIC DNA]</scope>
    <source>
        <strain evidence="3">QZS01</strain>
    </source>
</reference>
<dbReference type="KEGG" id="emo:DM558_01950"/>
<organism evidence="2 3">
    <name type="scientific">Entomomonas moraniae</name>
    <dbReference type="NCBI Taxonomy" id="2213226"/>
    <lineage>
        <taxon>Bacteria</taxon>
        <taxon>Pseudomonadati</taxon>
        <taxon>Pseudomonadota</taxon>
        <taxon>Gammaproteobacteria</taxon>
        <taxon>Pseudomonadales</taxon>
        <taxon>Pseudomonadaceae</taxon>
        <taxon>Entomomonas</taxon>
    </lineage>
</organism>
<evidence type="ECO:0000256" key="1">
    <source>
        <dbReference type="SAM" id="Phobius"/>
    </source>
</evidence>
<feature type="transmembrane region" description="Helical" evidence="1">
    <location>
        <begin position="7"/>
        <end position="26"/>
    </location>
</feature>
<keyword evidence="1" id="KW-0812">Transmembrane</keyword>
<gene>
    <name evidence="2" type="ORF">DM558_01950</name>
</gene>
<protein>
    <recommendedName>
        <fullName evidence="4">DUF3592 domain-containing protein</fullName>
    </recommendedName>
</protein>
<keyword evidence="3" id="KW-1185">Reference proteome</keyword>
<evidence type="ECO:0000313" key="2">
    <source>
        <dbReference type="EMBL" id="AZS49614.1"/>
    </source>
</evidence>
<name>A0A3S9XAZ0_9GAMM</name>
<keyword evidence="1" id="KW-1133">Transmembrane helix</keyword>